<evidence type="ECO:0000313" key="1">
    <source>
        <dbReference type="EMBL" id="KZZ87111.1"/>
    </source>
</evidence>
<evidence type="ECO:0008006" key="3">
    <source>
        <dbReference type="Google" id="ProtNLM"/>
    </source>
</evidence>
<dbReference type="STRING" id="1081109.A0A167V6J3"/>
<sequence>MELEWELPFSSLLWESNTSLEWVENLSQEPRIAGILQPNGLFNAECAPMQSLTLATQALMTDLPGATLLTSLASSPITSLFILTNIHSLVRDFTRCYYQLPPGLSYPSAFHICTQSQNRQIHAALIKISGLASERSHSYSSPDAFIWTSIGRVALSIKIAMCHPNQLLIGGMVDCSVVAGLATATYMELGLRSGARRSLYSILGNPSVEDASFVMLNDLLNVLSSICSGNSESVRSEAPWITVATYELLLSIWRSFTWAIAQKRADHES</sequence>
<dbReference type="OrthoDB" id="8117402at2759"/>
<proteinExistence type="predicted"/>
<comment type="caution">
    <text evidence="1">The sequence shown here is derived from an EMBL/GenBank/DDBJ whole genome shotgun (WGS) entry which is preliminary data.</text>
</comment>
<reference evidence="1 2" key="1">
    <citation type="journal article" date="2016" name="Genome Biol. Evol.">
        <title>Divergent and convergent evolution of fungal pathogenicity.</title>
        <authorList>
            <person name="Shang Y."/>
            <person name="Xiao G."/>
            <person name="Zheng P."/>
            <person name="Cen K."/>
            <person name="Zhan S."/>
            <person name="Wang C."/>
        </authorList>
    </citation>
    <scope>NUCLEOTIDE SEQUENCE [LARGE SCALE GENOMIC DNA]</scope>
    <source>
        <strain evidence="1 2">RCEF 2490</strain>
    </source>
</reference>
<dbReference type="EMBL" id="AZGY01000042">
    <property type="protein sequence ID" value="KZZ87111.1"/>
    <property type="molecule type" value="Genomic_DNA"/>
</dbReference>
<protein>
    <recommendedName>
        <fullName evidence="3">Transcription factor domain-containing protein</fullName>
    </recommendedName>
</protein>
<dbReference type="AlphaFoldDB" id="A0A167V6J3"/>
<evidence type="ECO:0000313" key="2">
    <source>
        <dbReference type="Proteomes" id="UP000078544"/>
    </source>
</evidence>
<keyword evidence="2" id="KW-1185">Reference proteome</keyword>
<dbReference type="Proteomes" id="UP000078544">
    <property type="component" value="Unassembled WGS sequence"/>
</dbReference>
<organism evidence="1 2">
    <name type="scientific">Moelleriella libera RCEF 2490</name>
    <dbReference type="NCBI Taxonomy" id="1081109"/>
    <lineage>
        <taxon>Eukaryota</taxon>
        <taxon>Fungi</taxon>
        <taxon>Dikarya</taxon>
        <taxon>Ascomycota</taxon>
        <taxon>Pezizomycotina</taxon>
        <taxon>Sordariomycetes</taxon>
        <taxon>Hypocreomycetidae</taxon>
        <taxon>Hypocreales</taxon>
        <taxon>Clavicipitaceae</taxon>
        <taxon>Moelleriella</taxon>
    </lineage>
</organism>
<gene>
    <name evidence="1" type="ORF">AAL_08444</name>
</gene>
<accession>A0A167V6J3</accession>
<name>A0A167V6J3_9HYPO</name>